<dbReference type="PROSITE" id="PS51379">
    <property type="entry name" value="4FE4S_FER_2"/>
    <property type="match status" value="1"/>
</dbReference>
<proteinExistence type="predicted"/>
<keyword evidence="2" id="KW-0479">Metal-binding</keyword>
<evidence type="ECO:0000313" key="6">
    <source>
        <dbReference type="EMBL" id="SVB59252.1"/>
    </source>
</evidence>
<dbReference type="CDD" id="cd10551">
    <property type="entry name" value="PsrB"/>
    <property type="match status" value="1"/>
</dbReference>
<dbReference type="PANTHER" id="PTHR43177:SF3">
    <property type="entry name" value="PROTEIN NRFC HOMOLOG"/>
    <property type="match status" value="1"/>
</dbReference>
<evidence type="ECO:0000256" key="1">
    <source>
        <dbReference type="ARBA" id="ARBA00022485"/>
    </source>
</evidence>
<sequence>MVIENKDRSWGMVIDTDKCTGCNGCVIACQVENNVPLNDQNKFERGRVMSWMRVERYWEGEFPDVKARFIPIPCQHCANAPCEPVCPVYATYHNNEGMNIQVYNRCVGTRYCANGCPYIVRFFNYWEPIWPEEMRNHLNPDVTVRSRGIMEKCSFCIQRVRRGARKAKEENRELKDGEITTACQDACSTQAITFGDLNDPESKVSKLSKDDRSYTLMPQFNTDPNVIYLASIKVNKEESQEEKAQSHD</sequence>
<dbReference type="InterPro" id="IPR017896">
    <property type="entry name" value="4Fe4S_Fe-S-bd"/>
</dbReference>
<dbReference type="SUPFAM" id="SSF54862">
    <property type="entry name" value="4Fe-4S ferredoxins"/>
    <property type="match status" value="1"/>
</dbReference>
<protein>
    <recommendedName>
        <fullName evidence="5">4Fe-4S ferredoxin-type domain-containing protein</fullName>
    </recommendedName>
</protein>
<accession>A0A382F9E4</accession>
<dbReference type="Gene3D" id="3.30.70.20">
    <property type="match status" value="2"/>
</dbReference>
<feature type="domain" description="4Fe-4S ferredoxin-type" evidence="5">
    <location>
        <begin position="10"/>
        <end position="40"/>
    </location>
</feature>
<evidence type="ECO:0000256" key="4">
    <source>
        <dbReference type="ARBA" id="ARBA00023014"/>
    </source>
</evidence>
<dbReference type="InterPro" id="IPR050954">
    <property type="entry name" value="ET_IronSulfur_Cluster-Binding"/>
</dbReference>
<evidence type="ECO:0000259" key="5">
    <source>
        <dbReference type="PROSITE" id="PS51379"/>
    </source>
</evidence>
<organism evidence="6">
    <name type="scientific">marine metagenome</name>
    <dbReference type="NCBI Taxonomy" id="408172"/>
    <lineage>
        <taxon>unclassified sequences</taxon>
        <taxon>metagenomes</taxon>
        <taxon>ecological metagenomes</taxon>
    </lineage>
</organism>
<dbReference type="Pfam" id="PF13247">
    <property type="entry name" value="Fer4_11"/>
    <property type="match status" value="1"/>
</dbReference>
<name>A0A382F9E4_9ZZZZ</name>
<keyword evidence="1" id="KW-0004">4Fe-4S</keyword>
<gene>
    <name evidence="6" type="ORF">METZ01_LOCUS212106</name>
</gene>
<dbReference type="GO" id="GO:0051539">
    <property type="term" value="F:4 iron, 4 sulfur cluster binding"/>
    <property type="evidence" value="ECO:0007669"/>
    <property type="project" value="UniProtKB-KW"/>
</dbReference>
<dbReference type="PANTHER" id="PTHR43177">
    <property type="entry name" value="PROTEIN NRFC"/>
    <property type="match status" value="1"/>
</dbReference>
<keyword evidence="3" id="KW-0408">Iron</keyword>
<dbReference type="EMBL" id="UINC01048568">
    <property type="protein sequence ID" value="SVB59252.1"/>
    <property type="molecule type" value="Genomic_DNA"/>
</dbReference>
<dbReference type="Pfam" id="PF00037">
    <property type="entry name" value="Fer4"/>
    <property type="match status" value="1"/>
</dbReference>
<keyword evidence="4" id="KW-0411">Iron-sulfur</keyword>
<dbReference type="GO" id="GO:0046872">
    <property type="term" value="F:metal ion binding"/>
    <property type="evidence" value="ECO:0007669"/>
    <property type="project" value="UniProtKB-KW"/>
</dbReference>
<reference evidence="6" key="1">
    <citation type="submission" date="2018-05" db="EMBL/GenBank/DDBJ databases">
        <authorList>
            <person name="Lanie J.A."/>
            <person name="Ng W.-L."/>
            <person name="Kazmierczak K.M."/>
            <person name="Andrzejewski T.M."/>
            <person name="Davidsen T.M."/>
            <person name="Wayne K.J."/>
            <person name="Tettelin H."/>
            <person name="Glass J.I."/>
            <person name="Rusch D."/>
            <person name="Podicherti R."/>
            <person name="Tsui H.-C.T."/>
            <person name="Winkler M.E."/>
        </authorList>
    </citation>
    <scope>NUCLEOTIDE SEQUENCE</scope>
</reference>
<evidence type="ECO:0000256" key="2">
    <source>
        <dbReference type="ARBA" id="ARBA00022723"/>
    </source>
</evidence>
<evidence type="ECO:0000256" key="3">
    <source>
        <dbReference type="ARBA" id="ARBA00023004"/>
    </source>
</evidence>
<dbReference type="AlphaFoldDB" id="A0A382F9E4"/>